<keyword evidence="1 4" id="KW-0808">Transferase</keyword>
<dbReference type="PROSITE" id="PS51186">
    <property type="entry name" value="GNAT"/>
    <property type="match status" value="1"/>
</dbReference>
<dbReference type="Pfam" id="PF00583">
    <property type="entry name" value="Acetyltransf_1"/>
    <property type="match status" value="1"/>
</dbReference>
<dbReference type="SUPFAM" id="SSF55729">
    <property type="entry name" value="Acyl-CoA N-acyltransferases (Nat)"/>
    <property type="match status" value="1"/>
</dbReference>
<dbReference type="PANTHER" id="PTHR10545">
    <property type="entry name" value="DIAMINE N-ACETYLTRANSFERASE"/>
    <property type="match status" value="1"/>
</dbReference>
<dbReference type="RefSeq" id="WP_377302532.1">
    <property type="nucleotide sequence ID" value="NZ_JBHSMK010000002.1"/>
</dbReference>
<dbReference type="EC" id="2.3.-.-" evidence="4"/>
<dbReference type="InterPro" id="IPR051016">
    <property type="entry name" value="Diverse_Substrate_AcTransf"/>
</dbReference>
<proteinExistence type="predicted"/>
<evidence type="ECO:0000256" key="1">
    <source>
        <dbReference type="ARBA" id="ARBA00022679"/>
    </source>
</evidence>
<evidence type="ECO:0000313" key="5">
    <source>
        <dbReference type="Proteomes" id="UP001596013"/>
    </source>
</evidence>
<reference evidence="5" key="1">
    <citation type="journal article" date="2019" name="Int. J. Syst. Evol. Microbiol.">
        <title>The Global Catalogue of Microorganisms (GCM) 10K type strain sequencing project: providing services to taxonomists for standard genome sequencing and annotation.</title>
        <authorList>
            <consortium name="The Broad Institute Genomics Platform"/>
            <consortium name="The Broad Institute Genome Sequencing Center for Infectious Disease"/>
            <person name="Wu L."/>
            <person name="Ma J."/>
        </authorList>
    </citation>
    <scope>NUCLEOTIDE SEQUENCE [LARGE SCALE GENOMIC DNA]</scope>
    <source>
        <strain evidence="5">JCM 17130</strain>
    </source>
</reference>
<keyword evidence="2 4" id="KW-0012">Acyltransferase</keyword>
<feature type="domain" description="N-acetyltransferase" evidence="3">
    <location>
        <begin position="5"/>
        <end position="151"/>
    </location>
</feature>
<dbReference type="InterPro" id="IPR016181">
    <property type="entry name" value="Acyl_CoA_acyltransferase"/>
</dbReference>
<keyword evidence="5" id="KW-1185">Reference proteome</keyword>
<dbReference type="InterPro" id="IPR000182">
    <property type="entry name" value="GNAT_dom"/>
</dbReference>
<dbReference type="Gene3D" id="3.40.630.30">
    <property type="match status" value="1"/>
</dbReference>
<dbReference type="CDD" id="cd04301">
    <property type="entry name" value="NAT_SF"/>
    <property type="match status" value="1"/>
</dbReference>
<comment type="caution">
    <text evidence="4">The sequence shown here is derived from an EMBL/GenBank/DDBJ whole genome shotgun (WGS) entry which is preliminary data.</text>
</comment>
<dbReference type="GO" id="GO:0016746">
    <property type="term" value="F:acyltransferase activity"/>
    <property type="evidence" value="ECO:0007669"/>
    <property type="project" value="UniProtKB-KW"/>
</dbReference>
<evidence type="ECO:0000256" key="2">
    <source>
        <dbReference type="ARBA" id="ARBA00023315"/>
    </source>
</evidence>
<name>A0ABW0JJA7_9GAMM</name>
<sequence length="151" mass="16862">MSATCLVRRAQPGDLDALLMLCTEHARHEGTEHALAGNAGALAQALFSTPPRLHAWVVEARGQLVGYATASAEFSTWQAGEFLHMDCLFVCVGWRGNGIGAALMEALVDFARCENFMEIQWQTPDWNVDAARFYRWLGAEEKRKRRFFLGT</sequence>
<gene>
    <name evidence="4" type="ORF">ACFPME_04710</name>
</gene>
<evidence type="ECO:0000313" key="4">
    <source>
        <dbReference type="EMBL" id="MFC5435846.1"/>
    </source>
</evidence>
<accession>A0ABW0JJA7</accession>
<dbReference type="EMBL" id="JBHSMK010000002">
    <property type="protein sequence ID" value="MFC5435846.1"/>
    <property type="molecule type" value="Genomic_DNA"/>
</dbReference>
<protein>
    <submittedName>
        <fullName evidence="4">GNAT family N-acetyltransferase</fullName>
        <ecNumber evidence="4">2.3.-.-</ecNumber>
    </submittedName>
</protein>
<evidence type="ECO:0000259" key="3">
    <source>
        <dbReference type="PROSITE" id="PS51186"/>
    </source>
</evidence>
<dbReference type="PANTHER" id="PTHR10545:SF29">
    <property type="entry name" value="GH14572P-RELATED"/>
    <property type="match status" value="1"/>
</dbReference>
<organism evidence="4 5">
    <name type="scientific">Rhodanobacter umsongensis</name>
    <dbReference type="NCBI Taxonomy" id="633153"/>
    <lineage>
        <taxon>Bacteria</taxon>
        <taxon>Pseudomonadati</taxon>
        <taxon>Pseudomonadota</taxon>
        <taxon>Gammaproteobacteria</taxon>
        <taxon>Lysobacterales</taxon>
        <taxon>Rhodanobacteraceae</taxon>
        <taxon>Rhodanobacter</taxon>
    </lineage>
</organism>
<dbReference type="Proteomes" id="UP001596013">
    <property type="component" value="Unassembled WGS sequence"/>
</dbReference>